<dbReference type="PANTHER" id="PTHR31302">
    <property type="entry name" value="TRANSMEMBRANE PROTEIN WITH METALLOPHOSPHOESTERASE DOMAIN-RELATED"/>
    <property type="match status" value="1"/>
</dbReference>
<gene>
    <name evidence="2" type="ORF">D6D85_07035</name>
</gene>
<dbReference type="AlphaFoldDB" id="A0A429GMK3"/>
<keyword evidence="3" id="KW-1185">Reference proteome</keyword>
<evidence type="ECO:0000313" key="3">
    <source>
        <dbReference type="Proteomes" id="UP000277582"/>
    </source>
</evidence>
<sequence length="268" mass="30050">MKIFYCYNYLFCMRLTRRKFIASALIGICAAITANDSSFPEVKEVKVDLGFNMTMMVISDLHLHGWGWREDILHDLLVNTAKKADIALILGDSYDNSTPDPRLVKKMLQDIEIPKVGVLGNHEHWASNKIPLSEGVRVYEEAGVKLLTNKSAYFRGVRFGGVDWYEDEVGIGRAYLEDVGEVDVLLSHTPDIIGLSPKARLVVSGHTHGGQICIPLLGPIWTPSKYGNRFASGLFNVNGTYLYVNKGLGETILPIRFNCRRELTLIYI</sequence>
<evidence type="ECO:0000313" key="2">
    <source>
        <dbReference type="EMBL" id="RSN75100.1"/>
    </source>
</evidence>
<organism evidence="2 3">
    <name type="scientific">Candidatus Methanodesulfokora washburnensis</name>
    <dbReference type="NCBI Taxonomy" id="2478471"/>
    <lineage>
        <taxon>Archaea</taxon>
        <taxon>Thermoproteota</taxon>
        <taxon>Candidatus Korarchaeia</taxon>
        <taxon>Candidatus Korarchaeia incertae sedis</taxon>
        <taxon>Candidatus Methanodesulfokora</taxon>
    </lineage>
</organism>
<dbReference type="InterPro" id="IPR051158">
    <property type="entry name" value="Metallophosphoesterase_sf"/>
</dbReference>
<evidence type="ECO:0000259" key="1">
    <source>
        <dbReference type="Pfam" id="PF00149"/>
    </source>
</evidence>
<proteinExistence type="predicted"/>
<dbReference type="PANTHER" id="PTHR31302:SF28">
    <property type="entry name" value="METALLOPHOSPHOESTERASE, CALCINEURIN SUPERFAMILY"/>
    <property type="match status" value="1"/>
</dbReference>
<dbReference type="SUPFAM" id="SSF56300">
    <property type="entry name" value="Metallo-dependent phosphatases"/>
    <property type="match status" value="1"/>
</dbReference>
<dbReference type="Gene3D" id="3.60.21.10">
    <property type="match status" value="1"/>
</dbReference>
<dbReference type="Proteomes" id="UP000277582">
    <property type="component" value="Unassembled WGS sequence"/>
</dbReference>
<accession>A0A429GMK3</accession>
<name>A0A429GMK3_9CREN</name>
<dbReference type="EMBL" id="RCOS01000080">
    <property type="protein sequence ID" value="RSN75100.1"/>
    <property type="molecule type" value="Genomic_DNA"/>
</dbReference>
<reference evidence="2 3" key="1">
    <citation type="submission" date="2018-10" db="EMBL/GenBank/DDBJ databases">
        <title>Co-occurring genomic capacity for anaerobic methane metabolism and dissimilatory sulfite reduction discovered in the Korarchaeota.</title>
        <authorList>
            <person name="Mckay L.J."/>
            <person name="Dlakic M."/>
            <person name="Fields M.W."/>
            <person name="Delmont T.O."/>
            <person name="Eren A.M."/>
            <person name="Jay Z.J."/>
            <person name="Klingelsmith K.B."/>
            <person name="Rusch D.B."/>
            <person name="Inskeep W.P."/>
        </authorList>
    </citation>
    <scope>NUCLEOTIDE SEQUENCE [LARGE SCALE GENOMIC DNA]</scope>
    <source>
        <strain evidence="2 3">MDKW</strain>
    </source>
</reference>
<dbReference type="GO" id="GO:0016787">
    <property type="term" value="F:hydrolase activity"/>
    <property type="evidence" value="ECO:0007669"/>
    <property type="project" value="InterPro"/>
</dbReference>
<dbReference type="InterPro" id="IPR029052">
    <property type="entry name" value="Metallo-depent_PP-like"/>
</dbReference>
<comment type="caution">
    <text evidence="2">The sequence shown here is derived from an EMBL/GenBank/DDBJ whole genome shotgun (WGS) entry which is preliminary data.</text>
</comment>
<protein>
    <submittedName>
        <fullName evidence="2">Metallophosphoesterase</fullName>
    </submittedName>
</protein>
<dbReference type="InterPro" id="IPR004843">
    <property type="entry name" value="Calcineurin-like_PHP"/>
</dbReference>
<dbReference type="Pfam" id="PF00149">
    <property type="entry name" value="Metallophos"/>
    <property type="match status" value="1"/>
</dbReference>
<feature type="domain" description="Calcineurin-like phosphoesterase" evidence="1">
    <location>
        <begin position="53"/>
        <end position="209"/>
    </location>
</feature>